<sequence>MSRKEEQAGPGARDGRLWPLYTLETAVFLLSATLVGMLFHKIGFKETNVVLLYILAVFITSSLTRGYFWGILASVAATLTFNYFFTRPYHSLQFYDAGYMVTFAVMTVVAFVTSTLTSRKKENAERALEKERETQALYRLTSRLTEAKELSDAAETAVVIISDLLGCQAACLCYDEKGSPEKTFLQRTEEGTLVIKRLEGEEELKKRLGQLHTSFAVGLEFYDWPVYGGQGILGVVRIPAEKAAGFDDAQMVFLHSMLECVALAMDRILAVREQAASQQQIQQERYRGNLLRAISHDLRTPLSGIMGTSEMIMDMSCREDPRYELALGIHKDAVWLHGMVENILGLTRLQEGRMVIRRQEEAAEEIVGGAVARMAGRAPEHEIQVEAPEEVLMVPMDARLIMQVLINLLDNAVKHTDVTQEIRVTVKKDSRGENAVFTVADRGEGIAAEDLPNIFQTFYTSQIKPVDSRKGIGLGLTISESIVRQHGGRMEAHNRTDGPGAEFIFTLPLKTDTAEEKAVNDGKEQVNGTVS</sequence>
<keyword evidence="8" id="KW-0418">Kinase</keyword>
<keyword evidence="16" id="KW-1185">Reference proteome</keyword>
<feature type="transmembrane region" description="Helical" evidence="13">
    <location>
        <begin position="51"/>
        <end position="77"/>
    </location>
</feature>
<evidence type="ECO:0000256" key="10">
    <source>
        <dbReference type="ARBA" id="ARBA00022989"/>
    </source>
</evidence>
<dbReference type="PANTHER" id="PTHR45569:SF1">
    <property type="entry name" value="SENSOR PROTEIN KDPD"/>
    <property type="match status" value="1"/>
</dbReference>
<dbReference type="Gene3D" id="1.10.287.130">
    <property type="match status" value="1"/>
</dbReference>
<dbReference type="EC" id="2.7.13.3" evidence="3"/>
<evidence type="ECO:0000256" key="4">
    <source>
        <dbReference type="ARBA" id="ARBA00022553"/>
    </source>
</evidence>
<dbReference type="SUPFAM" id="SSF47384">
    <property type="entry name" value="Homodimeric domain of signal transducing histidine kinase"/>
    <property type="match status" value="1"/>
</dbReference>
<dbReference type="SUPFAM" id="SSF55874">
    <property type="entry name" value="ATPase domain of HSP90 chaperone/DNA topoisomerase II/histidine kinase"/>
    <property type="match status" value="1"/>
</dbReference>
<keyword evidence="6 13" id="KW-0812">Transmembrane</keyword>
<name>A0A6N7WPJ0_9FIRM</name>
<dbReference type="InterPro" id="IPR052023">
    <property type="entry name" value="Histidine_kinase_KdpD"/>
</dbReference>
<dbReference type="GO" id="GO:0005524">
    <property type="term" value="F:ATP binding"/>
    <property type="evidence" value="ECO:0007669"/>
    <property type="project" value="UniProtKB-KW"/>
</dbReference>
<evidence type="ECO:0000256" key="8">
    <source>
        <dbReference type="ARBA" id="ARBA00022777"/>
    </source>
</evidence>
<gene>
    <name evidence="15" type="ORF">FYJ45_26290</name>
</gene>
<dbReference type="RefSeq" id="WP_154467993.1">
    <property type="nucleotide sequence ID" value="NZ_JAXDZL010000027.1"/>
</dbReference>
<keyword evidence="4" id="KW-0597">Phosphoprotein</keyword>
<evidence type="ECO:0000256" key="5">
    <source>
        <dbReference type="ARBA" id="ARBA00022679"/>
    </source>
</evidence>
<evidence type="ECO:0000256" key="3">
    <source>
        <dbReference type="ARBA" id="ARBA00012438"/>
    </source>
</evidence>
<evidence type="ECO:0000256" key="11">
    <source>
        <dbReference type="ARBA" id="ARBA00023012"/>
    </source>
</evidence>
<evidence type="ECO:0000256" key="13">
    <source>
        <dbReference type="SAM" id="Phobius"/>
    </source>
</evidence>
<dbReference type="EMBL" id="VUMI01000071">
    <property type="protein sequence ID" value="MSS91604.1"/>
    <property type="molecule type" value="Genomic_DNA"/>
</dbReference>
<dbReference type="InterPro" id="IPR029016">
    <property type="entry name" value="GAF-like_dom_sf"/>
</dbReference>
<keyword evidence="9" id="KW-0067">ATP-binding</keyword>
<dbReference type="Pfam" id="PF13493">
    <property type="entry name" value="DUF4118"/>
    <property type="match status" value="1"/>
</dbReference>
<keyword evidence="7" id="KW-0547">Nucleotide-binding</keyword>
<dbReference type="InterPro" id="IPR036097">
    <property type="entry name" value="HisK_dim/P_sf"/>
</dbReference>
<comment type="caution">
    <text evidence="15">The sequence shown here is derived from an EMBL/GenBank/DDBJ whole genome shotgun (WGS) entry which is preliminary data.</text>
</comment>
<dbReference type="InterPro" id="IPR003661">
    <property type="entry name" value="HisK_dim/P_dom"/>
</dbReference>
<evidence type="ECO:0000256" key="6">
    <source>
        <dbReference type="ARBA" id="ARBA00022692"/>
    </source>
</evidence>
<keyword evidence="12 13" id="KW-0472">Membrane</keyword>
<protein>
    <recommendedName>
        <fullName evidence="3">histidine kinase</fullName>
        <ecNumber evidence="3">2.7.13.3</ecNumber>
    </recommendedName>
</protein>
<dbReference type="Gene3D" id="3.30.565.10">
    <property type="entry name" value="Histidine kinase-like ATPase, C-terminal domain"/>
    <property type="match status" value="1"/>
</dbReference>
<dbReference type="CDD" id="cd00075">
    <property type="entry name" value="HATPase"/>
    <property type="match status" value="1"/>
</dbReference>
<organism evidence="15 16">
    <name type="scientific">Eisenbergiella porci</name>
    <dbReference type="NCBI Taxonomy" id="2652274"/>
    <lineage>
        <taxon>Bacteria</taxon>
        <taxon>Bacillati</taxon>
        <taxon>Bacillota</taxon>
        <taxon>Clostridia</taxon>
        <taxon>Lachnospirales</taxon>
        <taxon>Lachnospiraceae</taxon>
        <taxon>Eisenbergiella</taxon>
    </lineage>
</organism>
<dbReference type="Gene3D" id="3.30.450.40">
    <property type="match status" value="1"/>
</dbReference>
<dbReference type="PROSITE" id="PS50109">
    <property type="entry name" value="HIS_KIN"/>
    <property type="match status" value="1"/>
</dbReference>
<feature type="transmembrane region" description="Helical" evidence="13">
    <location>
        <begin position="20"/>
        <end position="39"/>
    </location>
</feature>
<evidence type="ECO:0000259" key="14">
    <source>
        <dbReference type="PROSITE" id="PS50109"/>
    </source>
</evidence>
<dbReference type="PANTHER" id="PTHR45569">
    <property type="entry name" value="SENSOR PROTEIN KDPD"/>
    <property type="match status" value="1"/>
</dbReference>
<evidence type="ECO:0000256" key="2">
    <source>
        <dbReference type="ARBA" id="ARBA00004141"/>
    </source>
</evidence>
<dbReference type="InterPro" id="IPR038318">
    <property type="entry name" value="KdpD_sf"/>
</dbReference>
<dbReference type="GO" id="GO:0000155">
    <property type="term" value="F:phosphorelay sensor kinase activity"/>
    <property type="evidence" value="ECO:0007669"/>
    <property type="project" value="InterPro"/>
</dbReference>
<evidence type="ECO:0000313" key="15">
    <source>
        <dbReference type="EMBL" id="MSS91604.1"/>
    </source>
</evidence>
<dbReference type="Pfam" id="PF00512">
    <property type="entry name" value="HisKA"/>
    <property type="match status" value="1"/>
</dbReference>
<keyword evidence="5" id="KW-0808">Transferase</keyword>
<dbReference type="AlphaFoldDB" id="A0A6N7WPJ0"/>
<dbReference type="Pfam" id="PF02518">
    <property type="entry name" value="HATPase_c"/>
    <property type="match status" value="1"/>
</dbReference>
<dbReference type="SMART" id="SM00388">
    <property type="entry name" value="HisKA"/>
    <property type="match status" value="1"/>
</dbReference>
<dbReference type="PRINTS" id="PR00344">
    <property type="entry name" value="BCTRLSENSOR"/>
</dbReference>
<evidence type="ECO:0000256" key="9">
    <source>
        <dbReference type="ARBA" id="ARBA00022840"/>
    </source>
</evidence>
<feature type="transmembrane region" description="Helical" evidence="13">
    <location>
        <begin position="97"/>
        <end position="116"/>
    </location>
</feature>
<dbReference type="CDD" id="cd00082">
    <property type="entry name" value="HisKA"/>
    <property type="match status" value="1"/>
</dbReference>
<dbReference type="GeneID" id="86056512"/>
<proteinExistence type="predicted"/>
<dbReference type="GO" id="GO:0005886">
    <property type="term" value="C:plasma membrane"/>
    <property type="evidence" value="ECO:0007669"/>
    <property type="project" value="TreeGrafter"/>
</dbReference>
<dbReference type="InterPro" id="IPR004358">
    <property type="entry name" value="Sig_transdc_His_kin-like_C"/>
</dbReference>
<dbReference type="Proteomes" id="UP000436047">
    <property type="component" value="Unassembled WGS sequence"/>
</dbReference>
<dbReference type="InterPro" id="IPR025201">
    <property type="entry name" value="KdpD_TM"/>
</dbReference>
<evidence type="ECO:0000256" key="1">
    <source>
        <dbReference type="ARBA" id="ARBA00000085"/>
    </source>
</evidence>
<feature type="domain" description="Histidine kinase" evidence="14">
    <location>
        <begin position="293"/>
        <end position="511"/>
    </location>
</feature>
<keyword evidence="10 13" id="KW-1133">Transmembrane helix</keyword>
<dbReference type="Gene3D" id="1.20.120.620">
    <property type="entry name" value="Backbone structure of the membrane domain of e. Coli histidine kinase receptor kdpd"/>
    <property type="match status" value="1"/>
</dbReference>
<accession>A0A6N7WPJ0</accession>
<comment type="subcellular location">
    <subcellularLocation>
        <location evidence="2">Membrane</location>
        <topology evidence="2">Multi-pass membrane protein</topology>
    </subcellularLocation>
</comment>
<evidence type="ECO:0000313" key="16">
    <source>
        <dbReference type="Proteomes" id="UP000436047"/>
    </source>
</evidence>
<dbReference type="InterPro" id="IPR003594">
    <property type="entry name" value="HATPase_dom"/>
</dbReference>
<evidence type="ECO:0000256" key="12">
    <source>
        <dbReference type="ARBA" id="ARBA00023136"/>
    </source>
</evidence>
<dbReference type="InterPro" id="IPR005467">
    <property type="entry name" value="His_kinase_dom"/>
</dbReference>
<comment type="catalytic activity">
    <reaction evidence="1">
        <text>ATP + protein L-histidine = ADP + protein N-phospho-L-histidine.</text>
        <dbReference type="EC" id="2.7.13.3"/>
    </reaction>
</comment>
<keyword evidence="11" id="KW-0902">Two-component regulatory system</keyword>
<reference evidence="15 16" key="1">
    <citation type="submission" date="2019-08" db="EMBL/GenBank/DDBJ databases">
        <title>In-depth cultivation of the pig gut microbiome towards novel bacterial diversity and tailored functional studies.</title>
        <authorList>
            <person name="Wylensek D."/>
            <person name="Hitch T.C.A."/>
            <person name="Clavel T."/>
        </authorList>
    </citation>
    <scope>NUCLEOTIDE SEQUENCE [LARGE SCALE GENOMIC DNA]</scope>
    <source>
        <strain evidence="15 16">WCA-389-WT-23B</strain>
    </source>
</reference>
<dbReference type="SMART" id="SM00387">
    <property type="entry name" value="HATPase_c"/>
    <property type="match status" value="1"/>
</dbReference>
<evidence type="ECO:0000256" key="7">
    <source>
        <dbReference type="ARBA" id="ARBA00022741"/>
    </source>
</evidence>
<dbReference type="InterPro" id="IPR036890">
    <property type="entry name" value="HATPase_C_sf"/>
</dbReference>